<organism evidence="3 4">
    <name type="scientific">Anaeromyxobacter oryzae</name>
    <dbReference type="NCBI Taxonomy" id="2918170"/>
    <lineage>
        <taxon>Bacteria</taxon>
        <taxon>Pseudomonadati</taxon>
        <taxon>Myxococcota</taxon>
        <taxon>Myxococcia</taxon>
        <taxon>Myxococcales</taxon>
        <taxon>Cystobacterineae</taxon>
        <taxon>Anaeromyxobacteraceae</taxon>
        <taxon>Anaeromyxobacter</taxon>
    </lineage>
</organism>
<dbReference type="PANTHER" id="PTHR38593">
    <property type="entry name" value="BLR2558 PROTEIN"/>
    <property type="match status" value="1"/>
</dbReference>
<dbReference type="PANTHER" id="PTHR38593:SF1">
    <property type="entry name" value="BLR2558 PROTEIN"/>
    <property type="match status" value="1"/>
</dbReference>
<feature type="domain" description="DUF4142" evidence="2">
    <location>
        <begin position="40"/>
        <end position="172"/>
    </location>
</feature>
<evidence type="ECO:0000313" key="3">
    <source>
        <dbReference type="EMBL" id="BDG05009.1"/>
    </source>
</evidence>
<name>A0ABN6MYX9_9BACT</name>
<gene>
    <name evidence="3" type="ORF">AMOR_40050</name>
</gene>
<protein>
    <recommendedName>
        <fullName evidence="2">DUF4142 domain-containing protein</fullName>
    </recommendedName>
</protein>
<keyword evidence="1" id="KW-0732">Signal</keyword>
<dbReference type="InterPro" id="IPR025419">
    <property type="entry name" value="DUF4142"/>
</dbReference>
<reference evidence="4" key="1">
    <citation type="journal article" date="2022" name="Int. J. Syst. Evol. Microbiol.">
        <title>Anaeromyxobacter oryzae sp. nov., Anaeromyxobacter diazotrophicus sp. nov. and Anaeromyxobacter paludicola sp. nov., isolated from paddy soils.</title>
        <authorList>
            <person name="Itoh H."/>
            <person name="Xu Z."/>
            <person name="Mise K."/>
            <person name="Masuda Y."/>
            <person name="Ushijima N."/>
            <person name="Hayakawa C."/>
            <person name="Shiratori Y."/>
            <person name="Senoo K."/>
        </authorList>
    </citation>
    <scope>NUCLEOTIDE SEQUENCE [LARGE SCALE GENOMIC DNA]</scope>
    <source>
        <strain evidence="4">Red232</strain>
    </source>
</reference>
<proteinExistence type="predicted"/>
<dbReference type="Proteomes" id="UP001162891">
    <property type="component" value="Chromosome"/>
</dbReference>
<dbReference type="InterPro" id="IPR012347">
    <property type="entry name" value="Ferritin-like"/>
</dbReference>
<keyword evidence="4" id="KW-1185">Reference proteome</keyword>
<dbReference type="RefSeq" id="WP_248353533.1">
    <property type="nucleotide sequence ID" value="NZ_AP025591.1"/>
</dbReference>
<feature type="chain" id="PRO_5045355262" description="DUF4142 domain-containing protein" evidence="1">
    <location>
        <begin position="24"/>
        <end position="175"/>
    </location>
</feature>
<evidence type="ECO:0000256" key="1">
    <source>
        <dbReference type="SAM" id="SignalP"/>
    </source>
</evidence>
<dbReference type="Pfam" id="PF13628">
    <property type="entry name" value="DUF4142"/>
    <property type="match status" value="1"/>
</dbReference>
<dbReference type="Gene3D" id="1.20.1260.10">
    <property type="match status" value="1"/>
</dbReference>
<evidence type="ECO:0000313" key="4">
    <source>
        <dbReference type="Proteomes" id="UP001162891"/>
    </source>
</evidence>
<accession>A0ABN6MYX9</accession>
<evidence type="ECO:0000259" key="2">
    <source>
        <dbReference type="Pfam" id="PF13628"/>
    </source>
</evidence>
<dbReference type="EMBL" id="AP025591">
    <property type="protein sequence ID" value="BDG05009.1"/>
    <property type="molecule type" value="Genomic_DNA"/>
</dbReference>
<feature type="signal peptide" evidence="1">
    <location>
        <begin position="1"/>
        <end position="23"/>
    </location>
</feature>
<sequence>MRYWKKMVAGGAAMLISAGAAHAGQEPSAVEQAVRATPAERSYAQSAQTINQAELALGQLAQRRGSSNEVKQMARTMVERHSALSAQLADLARERAIATGNHPSTEDNQVYDRLATLSDSSFDEAFEQAVADVHTRELALHRAELERGADAGLRSYAQSRVSALEASMAQAKDEW</sequence>